<dbReference type="Gene3D" id="1.20.1250.20">
    <property type="entry name" value="MFS general substrate transporter like domains"/>
    <property type="match status" value="1"/>
</dbReference>
<sequence>MTDTAPTGESTIMGHPRGLMTLFFTEMWERLSFYGMRALLVLFMVAATSTGGMGLDDKTATAIYGLYTAAVYLTSLPGGWIADRLIGQQRSIWYGGLIIALGHFTLAIPSRGTFFLGLVFIVLGTGLLKPNASALVGELYPEGGSRRDAGFSLYYMGINLGGFLGPLICGYLGQKINWHYGFVAAGVGMVFGLIQYRLTLRNLGGAGTHALPAYDDPARQHRFLKRSWSALWIGVAVIVVVVGLGYSGAVVYAPVPLALWSGIVILLLGLGFLLWLFFFGRLSAVEKKRLAALTILFLVQALFWAGYEQAGSNFNLFAERYTDLHVFGYAFPASWFQSENSLLILLLAPFFAWFWVWLGRRKLDPSTPMKFALGMVFIGIGFLVMMGAAWIVVAGHKALPMWLTLTYLLHTIGELCLSPVGLSATTKLSPKRYASRLMGTWFLFMALGELLAGLIAGRFSAHDVGEMPRIYLTIAAISIGVGVVLALFSRLIKRRLIGEDMQITSDGH</sequence>
<dbReference type="GO" id="GO:0005886">
    <property type="term" value="C:plasma membrane"/>
    <property type="evidence" value="ECO:0007669"/>
    <property type="project" value="UniProtKB-SubCell"/>
</dbReference>
<keyword evidence="4 8" id="KW-0812">Transmembrane</keyword>
<dbReference type="SUPFAM" id="SSF103473">
    <property type="entry name" value="MFS general substrate transporter"/>
    <property type="match status" value="2"/>
</dbReference>
<feature type="transmembrane region" description="Helical" evidence="9">
    <location>
        <begin position="258"/>
        <end position="278"/>
    </location>
</feature>
<evidence type="ECO:0000256" key="5">
    <source>
        <dbReference type="ARBA" id="ARBA00022856"/>
    </source>
</evidence>
<comment type="similarity">
    <text evidence="8">Belongs to the major facilitator superfamily. Proton-dependent oligopeptide transporter (POT/PTR) (TC 2.A.17) family.</text>
</comment>
<evidence type="ECO:0000256" key="2">
    <source>
        <dbReference type="ARBA" id="ARBA00022448"/>
    </source>
</evidence>
<gene>
    <name evidence="11" type="ORF">HF690_09090</name>
</gene>
<dbReference type="InterPro" id="IPR000109">
    <property type="entry name" value="POT_fam"/>
</dbReference>
<dbReference type="GO" id="GO:0006857">
    <property type="term" value="P:oligopeptide transport"/>
    <property type="evidence" value="ECO:0007669"/>
    <property type="project" value="InterPro"/>
</dbReference>
<dbReference type="GO" id="GO:1904680">
    <property type="term" value="F:peptide transmembrane transporter activity"/>
    <property type="evidence" value="ECO:0007669"/>
    <property type="project" value="InterPro"/>
</dbReference>
<comment type="caution">
    <text evidence="11">The sequence shown here is derived from an EMBL/GenBank/DDBJ whole genome shotgun (WGS) entry which is preliminary data.</text>
</comment>
<keyword evidence="12" id="KW-1185">Reference proteome</keyword>
<feature type="transmembrane region" description="Helical" evidence="9">
    <location>
        <begin position="290"/>
        <end position="307"/>
    </location>
</feature>
<keyword evidence="6 9" id="KW-1133">Transmembrane helix</keyword>
<keyword evidence="5" id="KW-0571">Peptide transport</keyword>
<keyword evidence="2 8" id="KW-0813">Transport</keyword>
<evidence type="ECO:0000256" key="6">
    <source>
        <dbReference type="ARBA" id="ARBA00022989"/>
    </source>
</evidence>
<feature type="transmembrane region" description="Helical" evidence="9">
    <location>
        <begin position="153"/>
        <end position="173"/>
    </location>
</feature>
<feature type="transmembrane region" description="Helical" evidence="9">
    <location>
        <begin position="92"/>
        <end position="108"/>
    </location>
</feature>
<evidence type="ECO:0000256" key="7">
    <source>
        <dbReference type="ARBA" id="ARBA00023136"/>
    </source>
</evidence>
<evidence type="ECO:0000256" key="8">
    <source>
        <dbReference type="RuleBase" id="RU003755"/>
    </source>
</evidence>
<evidence type="ECO:0000259" key="10">
    <source>
        <dbReference type="PROSITE" id="PS50850"/>
    </source>
</evidence>
<dbReference type="InterPro" id="IPR020846">
    <property type="entry name" value="MFS_dom"/>
</dbReference>
<feature type="transmembrane region" description="Helical" evidence="9">
    <location>
        <begin position="371"/>
        <end position="393"/>
    </location>
</feature>
<evidence type="ECO:0000256" key="9">
    <source>
        <dbReference type="SAM" id="Phobius"/>
    </source>
</evidence>
<dbReference type="PANTHER" id="PTHR23517">
    <property type="entry name" value="RESISTANCE PROTEIN MDTM, PUTATIVE-RELATED-RELATED"/>
    <property type="match status" value="1"/>
</dbReference>
<feature type="transmembrane region" description="Helical" evidence="9">
    <location>
        <begin position="341"/>
        <end position="359"/>
    </location>
</feature>
<feature type="transmembrane region" description="Helical" evidence="9">
    <location>
        <begin position="469"/>
        <end position="488"/>
    </location>
</feature>
<dbReference type="PANTHER" id="PTHR23517:SF15">
    <property type="entry name" value="PROTON-DEPENDENT OLIGOPEPTIDE FAMILY TRANSPORT PROTEIN"/>
    <property type="match status" value="1"/>
</dbReference>
<organism evidence="11 12">
    <name type="scientific">Oleiagrimonas citrea</name>
    <dbReference type="NCBI Taxonomy" id="1665687"/>
    <lineage>
        <taxon>Bacteria</taxon>
        <taxon>Pseudomonadati</taxon>
        <taxon>Pseudomonadota</taxon>
        <taxon>Gammaproteobacteria</taxon>
        <taxon>Lysobacterales</taxon>
        <taxon>Rhodanobacteraceae</taxon>
        <taxon>Oleiagrimonas</taxon>
    </lineage>
</organism>
<dbReference type="AlphaFoldDB" id="A0A846ZLM4"/>
<feature type="transmembrane region" description="Helical" evidence="9">
    <location>
        <begin position="34"/>
        <end position="55"/>
    </location>
</feature>
<evidence type="ECO:0000256" key="3">
    <source>
        <dbReference type="ARBA" id="ARBA00022475"/>
    </source>
</evidence>
<proteinExistence type="inferred from homology"/>
<evidence type="ECO:0000256" key="4">
    <source>
        <dbReference type="ARBA" id="ARBA00022692"/>
    </source>
</evidence>
<dbReference type="PROSITE" id="PS01023">
    <property type="entry name" value="PTR2_2"/>
    <property type="match status" value="1"/>
</dbReference>
<dbReference type="Pfam" id="PF00854">
    <property type="entry name" value="PTR2"/>
    <property type="match status" value="2"/>
</dbReference>
<evidence type="ECO:0000256" key="1">
    <source>
        <dbReference type="ARBA" id="ARBA00004651"/>
    </source>
</evidence>
<dbReference type="PROSITE" id="PS50850">
    <property type="entry name" value="MFS"/>
    <property type="match status" value="1"/>
</dbReference>
<dbReference type="RefSeq" id="WP_113064743.1">
    <property type="nucleotide sequence ID" value="NZ_JAAZQD010000003.1"/>
</dbReference>
<feature type="domain" description="Major facilitator superfamily (MFS) profile" evidence="10">
    <location>
        <begin position="1"/>
        <end position="204"/>
    </location>
</feature>
<reference evidence="11 12" key="1">
    <citation type="journal article" date="2017" name="Int. J. Syst. Evol. Microbiol.">
        <title>Oleiagrimonas citrea sp. nov., a marine bacterium isolated from tidal flat sediment and emended description of the genus Oleiagrimonas Fang et al. 2015 and Oleiagrimonas soli.</title>
        <authorList>
            <person name="Yang S.H."/>
            <person name="Seo H.S."/>
            <person name="Seong C.N."/>
            <person name="Kwon K.K."/>
        </authorList>
    </citation>
    <scope>NUCLEOTIDE SEQUENCE [LARGE SCALE GENOMIC DNA]</scope>
    <source>
        <strain evidence="11 12">MEBiC09124</strain>
    </source>
</reference>
<dbReference type="EMBL" id="JAAZQD010000003">
    <property type="protein sequence ID" value="NKZ39104.1"/>
    <property type="molecule type" value="Genomic_DNA"/>
</dbReference>
<protein>
    <submittedName>
        <fullName evidence="11">Peptide MFS transporter</fullName>
    </submittedName>
</protein>
<accession>A0A846ZLM4</accession>
<dbReference type="InterPro" id="IPR036259">
    <property type="entry name" value="MFS_trans_sf"/>
</dbReference>
<feature type="transmembrane region" description="Helical" evidence="9">
    <location>
        <begin position="229"/>
        <end position="252"/>
    </location>
</feature>
<name>A0A846ZLM4_9GAMM</name>
<feature type="transmembrane region" description="Helical" evidence="9">
    <location>
        <begin position="437"/>
        <end position="457"/>
    </location>
</feature>
<dbReference type="InterPro" id="IPR018456">
    <property type="entry name" value="PTR2_symporter_CS"/>
</dbReference>
<dbReference type="InterPro" id="IPR050171">
    <property type="entry name" value="MFS_Transporters"/>
</dbReference>
<feature type="transmembrane region" description="Helical" evidence="9">
    <location>
        <begin position="405"/>
        <end position="425"/>
    </location>
</feature>
<evidence type="ECO:0000313" key="11">
    <source>
        <dbReference type="EMBL" id="NKZ39104.1"/>
    </source>
</evidence>
<dbReference type="InterPro" id="IPR005279">
    <property type="entry name" value="Dipep/tripep_permease"/>
</dbReference>
<dbReference type="NCBIfam" id="TIGR00924">
    <property type="entry name" value="yjdL_sub1_fam"/>
    <property type="match status" value="1"/>
</dbReference>
<feature type="transmembrane region" description="Helical" evidence="9">
    <location>
        <begin position="114"/>
        <end position="132"/>
    </location>
</feature>
<dbReference type="Proteomes" id="UP000541636">
    <property type="component" value="Unassembled WGS sequence"/>
</dbReference>
<comment type="subcellular location">
    <subcellularLocation>
        <location evidence="1">Cell membrane</location>
        <topology evidence="1">Multi-pass membrane protein</topology>
    </subcellularLocation>
    <subcellularLocation>
        <location evidence="8">Membrane</location>
        <topology evidence="8">Multi-pass membrane protein</topology>
    </subcellularLocation>
</comment>
<evidence type="ECO:0000313" key="12">
    <source>
        <dbReference type="Proteomes" id="UP000541636"/>
    </source>
</evidence>
<keyword evidence="7 9" id="KW-0472">Membrane</keyword>
<dbReference type="CDD" id="cd17346">
    <property type="entry name" value="MFS_DtpA_like"/>
    <property type="match status" value="1"/>
</dbReference>
<keyword evidence="3" id="KW-1003">Cell membrane</keyword>
<keyword evidence="5" id="KW-0653">Protein transport</keyword>
<feature type="transmembrane region" description="Helical" evidence="9">
    <location>
        <begin position="61"/>
        <end position="80"/>
    </location>
</feature>